<dbReference type="EMBL" id="FOVG01000003">
    <property type="protein sequence ID" value="SFO11903.1"/>
    <property type="molecule type" value="Genomic_DNA"/>
</dbReference>
<dbReference type="Proteomes" id="UP000198968">
    <property type="component" value="Unassembled WGS sequence"/>
</dbReference>
<evidence type="ECO:0000313" key="1">
    <source>
        <dbReference type="EMBL" id="SFO11903.1"/>
    </source>
</evidence>
<protein>
    <submittedName>
        <fullName evidence="1">Uncharacterized protein</fullName>
    </submittedName>
</protein>
<accession>A0A1I5EKN9</accession>
<organism evidence="1 2">
    <name type="scientific">Candidatus Pantoea varia</name>
    <dbReference type="NCBI Taxonomy" id="1881036"/>
    <lineage>
        <taxon>Bacteria</taxon>
        <taxon>Pseudomonadati</taxon>
        <taxon>Pseudomonadota</taxon>
        <taxon>Gammaproteobacteria</taxon>
        <taxon>Enterobacterales</taxon>
        <taxon>Erwiniaceae</taxon>
        <taxon>Pantoea</taxon>
    </lineage>
</organism>
<gene>
    <name evidence="1" type="ORF">SAMN05428971_2979</name>
</gene>
<proteinExistence type="predicted"/>
<name>A0A1I5EKN9_9GAMM</name>
<sequence length="100" mass="11730">MKGSDTGFNIAPRLLITVNVTDYSECRRNADYSEWAPETQCHSFRKVTLPRRIADYSEREELILELDLIQRIDALQITDTIKLWRTTVNDEKDRTATLHF</sequence>
<reference evidence="2" key="1">
    <citation type="submission" date="2016-10" db="EMBL/GenBank/DDBJ databases">
        <authorList>
            <person name="Varghese N."/>
            <person name="Submissions S."/>
        </authorList>
    </citation>
    <scope>NUCLEOTIDE SEQUENCE [LARGE SCALE GENOMIC DNA]</scope>
    <source>
        <strain evidence="2">OV426</strain>
    </source>
</reference>
<keyword evidence="2" id="KW-1185">Reference proteome</keyword>
<evidence type="ECO:0000313" key="2">
    <source>
        <dbReference type="Proteomes" id="UP000198968"/>
    </source>
</evidence>
<dbReference type="AlphaFoldDB" id="A0A1I5EKN9"/>